<accession>A0A3S1BNS0</accession>
<sequence>MQSSYISLVLVVCVQQSSTQPALFQSGISRRQQQLLLQQQLQQQGFQQQQQQQQQTNEQSELSEQQQQLFLQQQQYQQLQRQLQEQRQRQKQQQELQRLQEQRRLQEQQRRQQQEKEQQQQQQRQQQQAPPAMDNFGADPGCKDPWTTEWTRDPEDCTMVHFCIQGKQQWTINCNDTRVWSNVGHACVEPMSQWDDCNQVMTTPTLNDVRCANEPNGMNPDPANCAQFVACVNMTVVATMECPTNTLFSTRNSTCTSATFYLQPYVLFPTYFLTATASPIVDKPCEGTSNGDVEDPSHCGRF</sequence>
<dbReference type="SUPFAM" id="SSF57625">
    <property type="entry name" value="Invertebrate chitin-binding proteins"/>
    <property type="match status" value="2"/>
</dbReference>
<comment type="caution">
    <text evidence="4">The sequence shown here is derived from an EMBL/GenBank/DDBJ whole genome shotgun (WGS) entry which is preliminary data.</text>
</comment>
<evidence type="ECO:0000256" key="2">
    <source>
        <dbReference type="SAM" id="SignalP"/>
    </source>
</evidence>
<gene>
    <name evidence="4" type="ORF">EGW08_004344</name>
</gene>
<evidence type="ECO:0000259" key="3">
    <source>
        <dbReference type="PROSITE" id="PS50940"/>
    </source>
</evidence>
<dbReference type="Pfam" id="PF01607">
    <property type="entry name" value="CBM_14"/>
    <property type="match status" value="1"/>
</dbReference>
<dbReference type="GO" id="GO:0008061">
    <property type="term" value="F:chitin binding"/>
    <property type="evidence" value="ECO:0007669"/>
    <property type="project" value="InterPro"/>
</dbReference>
<feature type="compositionally biased region" description="Basic and acidic residues" evidence="1">
    <location>
        <begin position="106"/>
        <end position="118"/>
    </location>
</feature>
<dbReference type="PROSITE" id="PS50940">
    <property type="entry name" value="CHIT_BIND_II"/>
    <property type="match status" value="2"/>
</dbReference>
<evidence type="ECO:0000313" key="5">
    <source>
        <dbReference type="Proteomes" id="UP000271974"/>
    </source>
</evidence>
<dbReference type="GO" id="GO:0005576">
    <property type="term" value="C:extracellular region"/>
    <property type="evidence" value="ECO:0007669"/>
    <property type="project" value="InterPro"/>
</dbReference>
<feature type="domain" description="Chitin-binding type-2" evidence="3">
    <location>
        <begin position="208"/>
        <end position="255"/>
    </location>
</feature>
<organism evidence="4 5">
    <name type="scientific">Elysia chlorotica</name>
    <name type="common">Eastern emerald elysia</name>
    <name type="synonym">Sea slug</name>
    <dbReference type="NCBI Taxonomy" id="188477"/>
    <lineage>
        <taxon>Eukaryota</taxon>
        <taxon>Metazoa</taxon>
        <taxon>Spiralia</taxon>
        <taxon>Lophotrochozoa</taxon>
        <taxon>Mollusca</taxon>
        <taxon>Gastropoda</taxon>
        <taxon>Heterobranchia</taxon>
        <taxon>Euthyneura</taxon>
        <taxon>Panpulmonata</taxon>
        <taxon>Sacoglossa</taxon>
        <taxon>Placobranchoidea</taxon>
        <taxon>Plakobranchidae</taxon>
        <taxon>Elysia</taxon>
    </lineage>
</organism>
<feature type="compositionally biased region" description="Low complexity" evidence="1">
    <location>
        <begin position="119"/>
        <end position="128"/>
    </location>
</feature>
<feature type="non-terminal residue" evidence="4">
    <location>
        <position position="302"/>
    </location>
</feature>
<keyword evidence="5" id="KW-1185">Reference proteome</keyword>
<keyword evidence="2" id="KW-0732">Signal</keyword>
<dbReference type="InterPro" id="IPR002557">
    <property type="entry name" value="Chitin-bd_dom"/>
</dbReference>
<dbReference type="AlphaFoldDB" id="A0A3S1BNS0"/>
<dbReference type="EMBL" id="RQTK01000097">
    <property type="protein sequence ID" value="RUS87928.1"/>
    <property type="molecule type" value="Genomic_DNA"/>
</dbReference>
<feature type="signal peptide" evidence="2">
    <location>
        <begin position="1"/>
        <end position="19"/>
    </location>
</feature>
<dbReference type="SMART" id="SM00494">
    <property type="entry name" value="ChtBD2"/>
    <property type="match status" value="2"/>
</dbReference>
<feature type="domain" description="Chitin-binding type-2" evidence="3">
    <location>
        <begin position="139"/>
        <end position="199"/>
    </location>
</feature>
<reference evidence="4 5" key="1">
    <citation type="submission" date="2019-01" db="EMBL/GenBank/DDBJ databases">
        <title>A draft genome assembly of the solar-powered sea slug Elysia chlorotica.</title>
        <authorList>
            <person name="Cai H."/>
            <person name="Li Q."/>
            <person name="Fang X."/>
            <person name="Li J."/>
            <person name="Curtis N.E."/>
            <person name="Altenburger A."/>
            <person name="Shibata T."/>
            <person name="Feng M."/>
            <person name="Maeda T."/>
            <person name="Schwartz J.A."/>
            <person name="Shigenobu S."/>
            <person name="Lundholm N."/>
            <person name="Nishiyama T."/>
            <person name="Yang H."/>
            <person name="Hasebe M."/>
            <person name="Li S."/>
            <person name="Pierce S.K."/>
            <person name="Wang J."/>
        </authorList>
    </citation>
    <scope>NUCLEOTIDE SEQUENCE [LARGE SCALE GENOMIC DNA]</scope>
    <source>
        <strain evidence="4">EC2010</strain>
        <tissue evidence="4">Whole organism of an adult</tissue>
    </source>
</reference>
<evidence type="ECO:0000313" key="4">
    <source>
        <dbReference type="EMBL" id="RUS87928.1"/>
    </source>
</evidence>
<protein>
    <recommendedName>
        <fullName evidence="3">Chitin-binding type-2 domain-containing protein</fullName>
    </recommendedName>
</protein>
<dbReference type="Gene3D" id="2.170.140.10">
    <property type="entry name" value="Chitin binding domain"/>
    <property type="match status" value="1"/>
</dbReference>
<name>A0A3S1BNS0_ELYCH</name>
<dbReference type="OrthoDB" id="9987187at2759"/>
<evidence type="ECO:0000256" key="1">
    <source>
        <dbReference type="SAM" id="MobiDB-lite"/>
    </source>
</evidence>
<feature type="region of interest" description="Disordered" evidence="1">
    <location>
        <begin position="106"/>
        <end position="146"/>
    </location>
</feature>
<dbReference type="Proteomes" id="UP000271974">
    <property type="component" value="Unassembled WGS sequence"/>
</dbReference>
<feature type="chain" id="PRO_5018754311" description="Chitin-binding type-2 domain-containing protein" evidence="2">
    <location>
        <begin position="20"/>
        <end position="302"/>
    </location>
</feature>
<dbReference type="InterPro" id="IPR036508">
    <property type="entry name" value="Chitin-bd_dom_sf"/>
</dbReference>
<proteinExistence type="predicted"/>